<dbReference type="STRING" id="650164.K5WLH3"/>
<sequence length="621" mass="70555">MAETTAFTLTPAAKDPVNHYAQNVIKHFHQNLETPSTIPPQSGARPRTLSFDANKYLRPTGPPLVSVPSSNLRQQVGIIGGGIGGLYAALLLREAGIPYIIYEASDRIGGRLFTYRFPPDRYDYFDVGAMRFPETPVMKPVFDLFKQLKVKTLKYYFEDKLGNSTLFYNDIVKKRTEEKKILPQDFNIYDLEDRWAKLGVEDNMSNVIKPFKDQLIKDAKEGSDKGWELMMEYDRYSTRGYMSDRRSDYRLDLDEKKLMPYPVDIVEWCETFDGSSTSFDRALTESVLDNLAFRYDDQPTDWHCIDGGSARLAETLADYLEQPGGPSHTLYRNQPVEGIRYSEADIIGIVHNQGSCDYYTHVITTTTLPCLRAMDLSEAELDYPQKNALRALYYSSATKIGVKFTTAWWQDDVLMRRYGGFGAIIGGQSYTDNMSRMIVYPSYAAESQTPSTVLIASYAWTGDALAWTGLMQSEDRMRRRLLDDLAEVHRFNADGREFLEGQVESIYPYSWNSDPNTMGSYAFFGPGDFSDLYPHLTRPAANGRLHFAGEVASARHAWVVGALEASKLAVYRIIYCSYPEKLEEFEKKWGLPEAWTRESIMKQVAVTLEGVYADTPSQGKQ</sequence>
<dbReference type="Gene3D" id="1.10.10.1620">
    <property type="match status" value="1"/>
</dbReference>
<dbReference type="InterPro" id="IPR002937">
    <property type="entry name" value="Amino_oxidase"/>
</dbReference>
<dbReference type="GeneID" id="18911453"/>
<dbReference type="Proteomes" id="UP000008370">
    <property type="component" value="Unassembled WGS sequence"/>
</dbReference>
<feature type="domain" description="Amine oxidase" evidence="1">
    <location>
        <begin position="83"/>
        <end position="574"/>
    </location>
</feature>
<dbReference type="OrthoDB" id="7777654at2759"/>
<evidence type="ECO:0000313" key="3">
    <source>
        <dbReference type="Proteomes" id="UP000008370"/>
    </source>
</evidence>
<dbReference type="InterPro" id="IPR036188">
    <property type="entry name" value="FAD/NAD-bd_sf"/>
</dbReference>
<gene>
    <name evidence="2" type="ORF">PHACADRAFT_199975</name>
</gene>
<dbReference type="InParanoid" id="K5WLH3"/>
<evidence type="ECO:0000313" key="2">
    <source>
        <dbReference type="EMBL" id="EKM51142.1"/>
    </source>
</evidence>
<dbReference type="GO" id="GO:0001716">
    <property type="term" value="F:L-amino-acid oxidase activity"/>
    <property type="evidence" value="ECO:0007669"/>
    <property type="project" value="TreeGrafter"/>
</dbReference>
<dbReference type="InterPro" id="IPR050281">
    <property type="entry name" value="Flavin_monoamine_oxidase"/>
</dbReference>
<dbReference type="GO" id="GO:0009063">
    <property type="term" value="P:amino acid catabolic process"/>
    <property type="evidence" value="ECO:0007669"/>
    <property type="project" value="TreeGrafter"/>
</dbReference>
<name>K5WLH3_PHACS</name>
<dbReference type="HOGENOM" id="CLU_004498_8_1_1"/>
<keyword evidence="3" id="KW-1185">Reference proteome</keyword>
<dbReference type="PANTHER" id="PTHR10742:SF342">
    <property type="entry name" value="AMINE OXIDASE"/>
    <property type="match status" value="1"/>
</dbReference>
<reference evidence="2 3" key="1">
    <citation type="journal article" date="2012" name="BMC Genomics">
        <title>Comparative genomics of the white-rot fungi, Phanerochaete carnosa and P. chrysosporium, to elucidate the genetic basis of the distinct wood types they colonize.</title>
        <authorList>
            <person name="Suzuki H."/>
            <person name="MacDonald J."/>
            <person name="Syed K."/>
            <person name="Salamov A."/>
            <person name="Hori C."/>
            <person name="Aerts A."/>
            <person name="Henrissat B."/>
            <person name="Wiebenga A."/>
            <person name="vanKuyk P.A."/>
            <person name="Barry K."/>
            <person name="Lindquist E."/>
            <person name="LaButti K."/>
            <person name="Lapidus A."/>
            <person name="Lucas S."/>
            <person name="Coutinho P."/>
            <person name="Gong Y."/>
            <person name="Samejima M."/>
            <person name="Mahadevan R."/>
            <person name="Abou-Zaid M."/>
            <person name="de Vries R.P."/>
            <person name="Igarashi K."/>
            <person name="Yadav J.S."/>
            <person name="Grigoriev I.V."/>
            <person name="Master E.R."/>
        </authorList>
    </citation>
    <scope>NUCLEOTIDE SEQUENCE [LARGE SCALE GENOMIC DNA]</scope>
    <source>
        <strain evidence="2 3">HHB-10118-sp</strain>
    </source>
</reference>
<dbReference type="PANTHER" id="PTHR10742">
    <property type="entry name" value="FLAVIN MONOAMINE OXIDASE"/>
    <property type="match status" value="1"/>
</dbReference>
<protein>
    <recommendedName>
        <fullName evidence="1">Amine oxidase domain-containing protein</fullName>
    </recommendedName>
</protein>
<dbReference type="SUPFAM" id="SSF51905">
    <property type="entry name" value="FAD/NAD(P)-binding domain"/>
    <property type="match status" value="1"/>
</dbReference>
<accession>K5WLH3</accession>
<organism evidence="2 3">
    <name type="scientific">Phanerochaete carnosa (strain HHB-10118-sp)</name>
    <name type="common">White-rot fungus</name>
    <name type="synonym">Peniophora carnosa</name>
    <dbReference type="NCBI Taxonomy" id="650164"/>
    <lineage>
        <taxon>Eukaryota</taxon>
        <taxon>Fungi</taxon>
        <taxon>Dikarya</taxon>
        <taxon>Basidiomycota</taxon>
        <taxon>Agaricomycotina</taxon>
        <taxon>Agaricomycetes</taxon>
        <taxon>Polyporales</taxon>
        <taxon>Phanerochaetaceae</taxon>
        <taxon>Phanerochaete</taxon>
    </lineage>
</organism>
<dbReference type="KEGG" id="pco:PHACADRAFT_199975"/>
<dbReference type="Gene3D" id="3.90.660.10">
    <property type="match status" value="1"/>
</dbReference>
<dbReference type="Gene3D" id="3.50.50.60">
    <property type="entry name" value="FAD/NAD(P)-binding domain"/>
    <property type="match status" value="1"/>
</dbReference>
<dbReference type="Pfam" id="PF01593">
    <property type="entry name" value="Amino_oxidase"/>
    <property type="match status" value="1"/>
</dbReference>
<proteinExistence type="predicted"/>
<dbReference type="AlphaFoldDB" id="K5WLH3"/>
<dbReference type="RefSeq" id="XP_007400297.1">
    <property type="nucleotide sequence ID" value="XM_007400235.1"/>
</dbReference>
<dbReference type="SUPFAM" id="SSF54373">
    <property type="entry name" value="FAD-linked reductases, C-terminal domain"/>
    <property type="match status" value="1"/>
</dbReference>
<evidence type="ECO:0000259" key="1">
    <source>
        <dbReference type="Pfam" id="PF01593"/>
    </source>
</evidence>
<dbReference type="EMBL" id="JH930477">
    <property type="protein sequence ID" value="EKM51142.1"/>
    <property type="molecule type" value="Genomic_DNA"/>
</dbReference>